<organism evidence="1 2">
    <name type="scientific">Austropuccinia psidii MF-1</name>
    <dbReference type="NCBI Taxonomy" id="1389203"/>
    <lineage>
        <taxon>Eukaryota</taxon>
        <taxon>Fungi</taxon>
        <taxon>Dikarya</taxon>
        <taxon>Basidiomycota</taxon>
        <taxon>Pucciniomycotina</taxon>
        <taxon>Pucciniomycetes</taxon>
        <taxon>Pucciniales</taxon>
        <taxon>Sphaerophragmiaceae</taxon>
        <taxon>Austropuccinia</taxon>
    </lineage>
</organism>
<comment type="caution">
    <text evidence="1">The sequence shown here is derived from an EMBL/GenBank/DDBJ whole genome shotgun (WGS) entry which is preliminary data.</text>
</comment>
<dbReference type="EMBL" id="AVOT02158432">
    <property type="protein sequence ID" value="MBW0594097.1"/>
    <property type="molecule type" value="Genomic_DNA"/>
</dbReference>
<sequence>MRRWQIAIQGYRGNMTIVHKDGNIHKNADVLSRWPLPNTIHNPAYMTEEASQQIPIEVISVTDLNTTLFEEVRNSYTQDKNCSILCQLLNKDSKDKSLIHALDEVWKESYDEGRFHLLVVKFTTELSTHVS</sequence>
<dbReference type="OrthoDB" id="2507171at2759"/>
<protein>
    <submittedName>
        <fullName evidence="1">Uncharacterized protein</fullName>
    </submittedName>
</protein>
<accession>A0A9Q3QES3</accession>
<evidence type="ECO:0000313" key="1">
    <source>
        <dbReference type="EMBL" id="MBW0594097.1"/>
    </source>
</evidence>
<reference evidence="1" key="1">
    <citation type="submission" date="2021-03" db="EMBL/GenBank/DDBJ databases">
        <title>Draft genome sequence of rust myrtle Austropuccinia psidii MF-1, a brazilian biotype.</title>
        <authorList>
            <person name="Quecine M.C."/>
            <person name="Pachon D.M.R."/>
            <person name="Bonatelli M.L."/>
            <person name="Correr F.H."/>
            <person name="Franceschini L.M."/>
            <person name="Leite T.F."/>
            <person name="Margarido G.R.A."/>
            <person name="Almeida C.A."/>
            <person name="Ferrarezi J.A."/>
            <person name="Labate C.A."/>
        </authorList>
    </citation>
    <scope>NUCLEOTIDE SEQUENCE</scope>
    <source>
        <strain evidence="1">MF-1</strain>
    </source>
</reference>
<keyword evidence="2" id="KW-1185">Reference proteome</keyword>
<dbReference type="AlphaFoldDB" id="A0A9Q3QES3"/>
<name>A0A9Q3QES3_9BASI</name>
<gene>
    <name evidence="1" type="ORF">O181_133812</name>
</gene>
<dbReference type="Proteomes" id="UP000765509">
    <property type="component" value="Unassembled WGS sequence"/>
</dbReference>
<proteinExistence type="predicted"/>
<evidence type="ECO:0000313" key="2">
    <source>
        <dbReference type="Proteomes" id="UP000765509"/>
    </source>
</evidence>